<dbReference type="OMA" id="WDIRTIA"/>
<keyword evidence="1" id="KW-0853">WD repeat</keyword>
<dbReference type="GO" id="GO:0040020">
    <property type="term" value="P:regulation of meiotic nuclear division"/>
    <property type="evidence" value="ECO:0007669"/>
    <property type="project" value="EnsemblFungi"/>
</dbReference>
<dbReference type="GO" id="GO:0045944">
    <property type="term" value="P:positive regulation of transcription by RNA polymerase II"/>
    <property type="evidence" value="ECO:0007669"/>
    <property type="project" value="EnsemblFungi"/>
</dbReference>
<dbReference type="eggNOG" id="ENOG502QSEV">
    <property type="taxonomic scope" value="Eukaryota"/>
</dbReference>
<dbReference type="Gene3D" id="2.130.10.10">
    <property type="entry name" value="YVTN repeat-like/Quinoprotein amine dehydrogenase"/>
    <property type="match status" value="1"/>
</dbReference>
<evidence type="ECO:0000313" key="4">
    <source>
        <dbReference type="Proteomes" id="UP000000689"/>
    </source>
</evidence>
<accession>G0WBC8</accession>
<dbReference type="InterPro" id="IPR001680">
    <property type="entry name" value="WD40_rpt"/>
</dbReference>
<gene>
    <name evidence="3" type="primary">NDAI0E02310</name>
    <name evidence="3" type="ordered locus">NDAI_0E02310</name>
</gene>
<protein>
    <submittedName>
        <fullName evidence="3">Uncharacterized protein</fullName>
    </submittedName>
</protein>
<dbReference type="Proteomes" id="UP000000689">
    <property type="component" value="Chromosome 5"/>
</dbReference>
<dbReference type="AlphaFoldDB" id="G0WBC8"/>
<evidence type="ECO:0000313" key="3">
    <source>
        <dbReference type="EMBL" id="CCD25048.1"/>
    </source>
</evidence>
<dbReference type="GO" id="GO:0016479">
    <property type="term" value="P:negative regulation of transcription by RNA polymerase I"/>
    <property type="evidence" value="ECO:0007669"/>
    <property type="project" value="EnsemblFungi"/>
</dbReference>
<dbReference type="GO" id="GO:0033698">
    <property type="term" value="C:Rpd3L complex"/>
    <property type="evidence" value="ECO:0007669"/>
    <property type="project" value="EnsemblFungi"/>
</dbReference>
<name>G0WBC8_NAUDC</name>
<keyword evidence="2" id="KW-0677">Repeat</keyword>
<evidence type="ECO:0000256" key="1">
    <source>
        <dbReference type="ARBA" id="ARBA00022574"/>
    </source>
</evidence>
<dbReference type="InterPro" id="IPR050459">
    <property type="entry name" value="WD_repeat_RBAP46/RBAP48/MSI1"/>
</dbReference>
<sequence length="447" mass="50085">MTYSPTMAVPSSTIIANKVKNEEFKIWKKTVPSLYQHISNLKPEFAAQEPHSIRTISFIDELVPNVERGILTVTLLYTQSDKIFKVRSSLPLGAYVSDLQQVSQPICDPNYYGIDNEPLFQYDWIFKGEDIIKLVTLDSESFVALTANGSLGWFTTFGMEPTKIITDETCTRGNGYDFTVSRDKKQIIKTSGAGDVLKMYDIVSGELLKEWKEEGSSTQHSKINNVQFVGTDFVGACYDDCVKFWHLKSEDKKPKLILKEPSDIDQGNYSEFAMSPLIDTLFITGTNSGVIKVWDLRTLFGTTWQDENKTSCNPIAEFIHFDGEAVIDLKFSPTDATNFLTVGSSGQVYHWSLEGIYSMFDSGANNIDSDENKDDEEHSTDGTPKVFDEDLQNECLLFLHTGGFNAAESTTTCRKNMVVYQESIPDLIAALDRGGLLTVYKPFTGKI</sequence>
<dbReference type="InterPro" id="IPR015943">
    <property type="entry name" value="WD40/YVTN_repeat-like_dom_sf"/>
</dbReference>
<dbReference type="SMART" id="SM00320">
    <property type="entry name" value="WD40"/>
    <property type="match status" value="3"/>
</dbReference>
<dbReference type="STRING" id="1071378.G0WBC8"/>
<dbReference type="InterPro" id="IPR036322">
    <property type="entry name" value="WD40_repeat_dom_sf"/>
</dbReference>
<dbReference type="OrthoDB" id="427795at2759"/>
<dbReference type="GO" id="GO:0032221">
    <property type="term" value="C:Rpd3S complex"/>
    <property type="evidence" value="ECO:0007669"/>
    <property type="project" value="EnsemblFungi"/>
</dbReference>
<keyword evidence="4" id="KW-1185">Reference proteome</keyword>
<dbReference type="PANTHER" id="PTHR22850">
    <property type="entry name" value="WD40 REPEAT FAMILY"/>
    <property type="match status" value="1"/>
</dbReference>
<dbReference type="KEGG" id="ndi:NDAI_0E02310"/>
<dbReference type="SUPFAM" id="SSF50978">
    <property type="entry name" value="WD40 repeat-like"/>
    <property type="match status" value="1"/>
</dbReference>
<reference evidence="3 4" key="1">
    <citation type="journal article" date="2011" name="Proc. Natl. Acad. Sci. U.S.A.">
        <title>Evolutionary erosion of yeast sex chromosomes by mating-type switching accidents.</title>
        <authorList>
            <person name="Gordon J.L."/>
            <person name="Armisen D."/>
            <person name="Proux-Wera E."/>
            <person name="Oheigeartaigh S.S."/>
            <person name="Byrne K.P."/>
            <person name="Wolfe K.H."/>
        </authorList>
    </citation>
    <scope>NUCLEOTIDE SEQUENCE [LARGE SCALE GENOMIC DNA]</scope>
    <source>
        <strain evidence="4">ATCC 10597 / BCRC 20456 / CBS 421 / NBRC 0211 / NRRL Y-12639</strain>
    </source>
</reference>
<dbReference type="GO" id="GO:0005737">
    <property type="term" value="C:cytoplasm"/>
    <property type="evidence" value="ECO:0007669"/>
    <property type="project" value="EnsemblFungi"/>
</dbReference>
<organism evidence="3 4">
    <name type="scientific">Naumovozyma dairenensis (strain ATCC 10597 / BCRC 20456 / CBS 421 / NBRC 0211 / NRRL Y-12639)</name>
    <name type="common">Saccharomyces dairenensis</name>
    <dbReference type="NCBI Taxonomy" id="1071378"/>
    <lineage>
        <taxon>Eukaryota</taxon>
        <taxon>Fungi</taxon>
        <taxon>Dikarya</taxon>
        <taxon>Ascomycota</taxon>
        <taxon>Saccharomycotina</taxon>
        <taxon>Saccharomycetes</taxon>
        <taxon>Saccharomycetales</taxon>
        <taxon>Saccharomycetaceae</taxon>
        <taxon>Naumovozyma</taxon>
    </lineage>
</organism>
<dbReference type="GeneID" id="11498938"/>
<evidence type="ECO:0000256" key="2">
    <source>
        <dbReference type="ARBA" id="ARBA00022737"/>
    </source>
</evidence>
<proteinExistence type="predicted"/>
<dbReference type="GO" id="GO:0003714">
    <property type="term" value="F:transcription corepressor activity"/>
    <property type="evidence" value="ECO:0007669"/>
    <property type="project" value="EnsemblFungi"/>
</dbReference>
<dbReference type="RefSeq" id="XP_003670291.1">
    <property type="nucleotide sequence ID" value="XM_003670243.1"/>
</dbReference>
<dbReference type="EMBL" id="HE580271">
    <property type="protein sequence ID" value="CCD25048.1"/>
    <property type="molecule type" value="Genomic_DNA"/>
</dbReference>
<dbReference type="HOGENOM" id="CLU_036523_0_0_1"/>
<dbReference type="GO" id="GO:0034605">
    <property type="term" value="P:cellular response to heat"/>
    <property type="evidence" value="ECO:0007669"/>
    <property type="project" value="EnsemblFungi"/>
</dbReference>